<dbReference type="Proteomes" id="UP001470230">
    <property type="component" value="Unassembled WGS sequence"/>
</dbReference>
<comment type="caution">
    <text evidence="2">The sequence shown here is derived from an EMBL/GenBank/DDBJ whole genome shotgun (WGS) entry which is preliminary data.</text>
</comment>
<keyword evidence="1" id="KW-1133">Transmembrane helix</keyword>
<protein>
    <submittedName>
        <fullName evidence="2">Uncharacterized protein</fullName>
    </submittedName>
</protein>
<feature type="transmembrane region" description="Helical" evidence="1">
    <location>
        <begin position="391"/>
        <end position="409"/>
    </location>
</feature>
<keyword evidence="3" id="KW-1185">Reference proteome</keyword>
<evidence type="ECO:0000256" key="1">
    <source>
        <dbReference type="SAM" id="Phobius"/>
    </source>
</evidence>
<proteinExistence type="predicted"/>
<reference evidence="2 3" key="1">
    <citation type="submission" date="2024-04" db="EMBL/GenBank/DDBJ databases">
        <title>Tritrichomonas musculus Genome.</title>
        <authorList>
            <person name="Alves-Ferreira E."/>
            <person name="Grigg M."/>
            <person name="Lorenzi H."/>
            <person name="Galac M."/>
        </authorList>
    </citation>
    <scope>NUCLEOTIDE SEQUENCE [LARGE SCALE GENOMIC DNA]</scope>
    <source>
        <strain evidence="2 3">EAF2021</strain>
    </source>
</reference>
<name>A0ABR2KZU2_9EUKA</name>
<evidence type="ECO:0000313" key="3">
    <source>
        <dbReference type="Proteomes" id="UP001470230"/>
    </source>
</evidence>
<keyword evidence="1" id="KW-0812">Transmembrane</keyword>
<sequence>MNLTLTLLNLGIIGNSPLIQLPQLSQHSSFSLTDSNIVHSTINFFQSSDSYKFQYAFINSRFIHFLRTPLTISKDDAITKSDEIFHTTLEHKLSSNLTVTSCQFINIISEKPGAAIHLDSKSTEFKISRCFFDICRCKGKGGAIFALMNHMDCQYNCFHLCRCGKENGNDGSTVYAFSQIGIDTKFISCNECPRHGDQCWYGIVILCNGRLETANVNMSNSDVEFISGLAHFRPNEGESILKYYTAINQINGNSLAFIDMTFHGTHQFGSLVNNTSKTGIFYVQNSTTTLMNFYFLNNTGPITYMCVGNSKANFESCVFSSEKVNLGIGYGKDIDCLFGQLTATPMKMELYGTAVCETQQEAAFFDNMRNNIDINNYFDKNGLLRRKNKRDLMLCVLIVGLVLIIYTFFSRFKGRRIRIRDRNL</sequence>
<evidence type="ECO:0000313" key="2">
    <source>
        <dbReference type="EMBL" id="KAK8896632.1"/>
    </source>
</evidence>
<keyword evidence="1" id="KW-0472">Membrane</keyword>
<dbReference type="EMBL" id="JAPFFF010000002">
    <property type="protein sequence ID" value="KAK8896632.1"/>
    <property type="molecule type" value="Genomic_DNA"/>
</dbReference>
<organism evidence="2 3">
    <name type="scientific">Tritrichomonas musculus</name>
    <dbReference type="NCBI Taxonomy" id="1915356"/>
    <lineage>
        <taxon>Eukaryota</taxon>
        <taxon>Metamonada</taxon>
        <taxon>Parabasalia</taxon>
        <taxon>Tritrichomonadida</taxon>
        <taxon>Tritrichomonadidae</taxon>
        <taxon>Tritrichomonas</taxon>
    </lineage>
</organism>
<gene>
    <name evidence="2" type="ORF">M9Y10_014544</name>
</gene>
<accession>A0ABR2KZU2</accession>